<reference evidence="2 3" key="1">
    <citation type="submission" date="2024-04" db="EMBL/GenBank/DDBJ databases">
        <title>Symmetric and asymmetric DNA N6-adenine methylation regulates different biological responses in Mucorales.</title>
        <authorList>
            <consortium name="Lawrence Berkeley National Laboratory"/>
            <person name="Lax C."/>
            <person name="Mondo S.J."/>
            <person name="Osorio-Concepcion M."/>
            <person name="Muszewska A."/>
            <person name="Corrochano-Luque M."/>
            <person name="Gutierrez G."/>
            <person name="Riley R."/>
            <person name="Lipzen A."/>
            <person name="Guo J."/>
            <person name="Hundley H."/>
            <person name="Amirebrahimi M."/>
            <person name="Ng V."/>
            <person name="Lorenzo-Gutierrez D."/>
            <person name="Binder U."/>
            <person name="Yang J."/>
            <person name="Song Y."/>
            <person name="Canovas D."/>
            <person name="Navarro E."/>
            <person name="Freitag M."/>
            <person name="Gabaldon T."/>
            <person name="Grigoriev I.V."/>
            <person name="Corrochano L.M."/>
            <person name="Nicolas F.E."/>
            <person name="Garre V."/>
        </authorList>
    </citation>
    <scope>NUCLEOTIDE SEQUENCE [LARGE SCALE GENOMIC DNA]</scope>
    <source>
        <strain evidence="2 3">L51</strain>
    </source>
</reference>
<keyword evidence="1" id="KW-1133">Transmembrane helix</keyword>
<sequence length="59" mass="6515">MYMWVNGGGGGLLVLSLAFYLTFVTICVACSLSVFSSNAFLLTINFHIYVLCIILYINN</sequence>
<comment type="caution">
    <text evidence="2">The sequence shown here is derived from an EMBL/GenBank/DDBJ whole genome shotgun (WGS) entry which is preliminary data.</text>
</comment>
<accession>A0ABR3AZE2</accession>
<name>A0ABR3AZE2_PHYBL</name>
<evidence type="ECO:0000256" key="1">
    <source>
        <dbReference type="SAM" id="Phobius"/>
    </source>
</evidence>
<keyword evidence="1" id="KW-0472">Membrane</keyword>
<evidence type="ECO:0000313" key="2">
    <source>
        <dbReference type="EMBL" id="KAL0085499.1"/>
    </source>
</evidence>
<keyword evidence="3" id="KW-1185">Reference proteome</keyword>
<feature type="transmembrane region" description="Helical" evidence="1">
    <location>
        <begin position="12"/>
        <end position="32"/>
    </location>
</feature>
<protein>
    <submittedName>
        <fullName evidence="2">Uncharacterized protein</fullName>
    </submittedName>
</protein>
<feature type="transmembrane region" description="Helical" evidence="1">
    <location>
        <begin position="39"/>
        <end position="57"/>
    </location>
</feature>
<evidence type="ECO:0000313" key="3">
    <source>
        <dbReference type="Proteomes" id="UP001448207"/>
    </source>
</evidence>
<organism evidence="2 3">
    <name type="scientific">Phycomyces blakesleeanus</name>
    <dbReference type="NCBI Taxonomy" id="4837"/>
    <lineage>
        <taxon>Eukaryota</taxon>
        <taxon>Fungi</taxon>
        <taxon>Fungi incertae sedis</taxon>
        <taxon>Mucoromycota</taxon>
        <taxon>Mucoromycotina</taxon>
        <taxon>Mucoromycetes</taxon>
        <taxon>Mucorales</taxon>
        <taxon>Phycomycetaceae</taxon>
        <taxon>Phycomyces</taxon>
    </lineage>
</organism>
<dbReference type="EMBL" id="JBCLYO010000010">
    <property type="protein sequence ID" value="KAL0085499.1"/>
    <property type="molecule type" value="Genomic_DNA"/>
</dbReference>
<keyword evidence="1" id="KW-0812">Transmembrane</keyword>
<dbReference type="Proteomes" id="UP001448207">
    <property type="component" value="Unassembled WGS sequence"/>
</dbReference>
<proteinExistence type="predicted"/>
<gene>
    <name evidence="2" type="ORF">J3Q64DRAFT_1743841</name>
</gene>